<keyword evidence="1" id="KW-0597">Phosphoprotein</keyword>
<gene>
    <name evidence="3" type="ORF">IEQ44_14660</name>
</gene>
<proteinExistence type="predicted"/>
<dbReference type="CDD" id="cd17535">
    <property type="entry name" value="REC_NarL-like"/>
    <property type="match status" value="1"/>
</dbReference>
<evidence type="ECO:0000313" key="3">
    <source>
        <dbReference type="EMBL" id="MBE7325889.1"/>
    </source>
</evidence>
<evidence type="ECO:0000313" key="4">
    <source>
        <dbReference type="Proteomes" id="UP000756387"/>
    </source>
</evidence>
<reference evidence="3 4" key="1">
    <citation type="submission" date="2020-10" db="EMBL/GenBank/DDBJ databases">
        <title>Nocardioides sp. isolated from sludge.</title>
        <authorList>
            <person name="Zhang X."/>
        </authorList>
    </citation>
    <scope>NUCLEOTIDE SEQUENCE [LARGE SCALE GENOMIC DNA]</scope>
    <source>
        <strain evidence="3 4">Y6</strain>
    </source>
</reference>
<dbReference type="PANTHER" id="PTHR45526:SF1">
    <property type="entry name" value="TRANSCRIPTIONAL REGULATORY PROTEIN DCUR-RELATED"/>
    <property type="match status" value="1"/>
</dbReference>
<sequence>MKLFRKKTDEPAEVEVEAPAPLTEPEPVVIRHLRGHQVAAVIVDDDDEVRFVLRVALESAGFRVAGDAGDAESAMELIKATQPDIVVLDLHMPEIGGLEILPLIYEDCPTTKVVVCSAISATYMTEAALQEGAWAYIVKGVSARTIADHLIQVAEGGAVRPVRPYPLVKDFGTTALES</sequence>
<dbReference type="InterPro" id="IPR051271">
    <property type="entry name" value="2C-system_Tx_regulators"/>
</dbReference>
<dbReference type="Pfam" id="PF00072">
    <property type="entry name" value="Response_reg"/>
    <property type="match status" value="1"/>
</dbReference>
<feature type="domain" description="Response regulatory" evidence="2">
    <location>
        <begin position="39"/>
        <end position="154"/>
    </location>
</feature>
<dbReference type="SMART" id="SM00448">
    <property type="entry name" value="REC"/>
    <property type="match status" value="1"/>
</dbReference>
<dbReference type="InterPro" id="IPR058245">
    <property type="entry name" value="NreC/VraR/RcsB-like_REC"/>
</dbReference>
<dbReference type="EMBL" id="JADCSA010000018">
    <property type="protein sequence ID" value="MBE7325889.1"/>
    <property type="molecule type" value="Genomic_DNA"/>
</dbReference>
<dbReference type="InterPro" id="IPR001789">
    <property type="entry name" value="Sig_transdc_resp-reg_receiver"/>
</dbReference>
<dbReference type="RefSeq" id="WP_193639216.1">
    <property type="nucleotide sequence ID" value="NZ_JADCSA010000018.1"/>
</dbReference>
<evidence type="ECO:0000259" key="2">
    <source>
        <dbReference type="PROSITE" id="PS50110"/>
    </source>
</evidence>
<accession>A0ABR9RWF7</accession>
<dbReference type="PANTHER" id="PTHR45526">
    <property type="entry name" value="TRANSCRIPTIONAL REGULATORY PROTEIN DPIA"/>
    <property type="match status" value="1"/>
</dbReference>
<dbReference type="Gene3D" id="3.40.50.2300">
    <property type="match status" value="1"/>
</dbReference>
<dbReference type="SUPFAM" id="SSF52172">
    <property type="entry name" value="CheY-like"/>
    <property type="match status" value="1"/>
</dbReference>
<protein>
    <submittedName>
        <fullName evidence="3">Response regulator transcription factor</fullName>
    </submittedName>
</protein>
<dbReference type="InterPro" id="IPR011006">
    <property type="entry name" value="CheY-like_superfamily"/>
</dbReference>
<dbReference type="Proteomes" id="UP000756387">
    <property type="component" value="Unassembled WGS sequence"/>
</dbReference>
<dbReference type="PROSITE" id="PS50110">
    <property type="entry name" value="RESPONSE_REGULATORY"/>
    <property type="match status" value="1"/>
</dbReference>
<keyword evidence="4" id="KW-1185">Reference proteome</keyword>
<organism evidence="3 4">
    <name type="scientific">Nocardioides malaquae</name>
    <dbReference type="NCBI Taxonomy" id="2773426"/>
    <lineage>
        <taxon>Bacteria</taxon>
        <taxon>Bacillati</taxon>
        <taxon>Actinomycetota</taxon>
        <taxon>Actinomycetes</taxon>
        <taxon>Propionibacteriales</taxon>
        <taxon>Nocardioidaceae</taxon>
        <taxon>Nocardioides</taxon>
    </lineage>
</organism>
<comment type="caution">
    <text evidence="3">The sequence shown here is derived from an EMBL/GenBank/DDBJ whole genome shotgun (WGS) entry which is preliminary data.</text>
</comment>
<name>A0ABR9RWF7_9ACTN</name>
<feature type="modified residue" description="4-aspartylphosphate" evidence="1">
    <location>
        <position position="89"/>
    </location>
</feature>
<evidence type="ECO:0000256" key="1">
    <source>
        <dbReference type="PROSITE-ProRule" id="PRU00169"/>
    </source>
</evidence>